<name>A0A2Z6ZRQ7_9LAMI</name>
<reference evidence="1 2" key="1">
    <citation type="journal article" date="2015" name="Proc. Natl. Acad. Sci. U.S.A.">
        <title>The resurrection genome of Boea hygrometrica: A blueprint for survival of dehydration.</title>
        <authorList>
            <person name="Xiao L."/>
            <person name="Yang G."/>
            <person name="Zhang L."/>
            <person name="Yang X."/>
            <person name="Zhao S."/>
            <person name="Ji Z."/>
            <person name="Zhou Q."/>
            <person name="Hu M."/>
            <person name="Wang Y."/>
            <person name="Chen M."/>
            <person name="Xu Y."/>
            <person name="Jin H."/>
            <person name="Xiao X."/>
            <person name="Hu G."/>
            <person name="Bao F."/>
            <person name="Hu Y."/>
            <person name="Wan P."/>
            <person name="Li L."/>
            <person name="Deng X."/>
            <person name="Kuang T."/>
            <person name="Xiang C."/>
            <person name="Zhu J.K."/>
            <person name="Oliver M.J."/>
            <person name="He Y."/>
        </authorList>
    </citation>
    <scope>NUCLEOTIDE SEQUENCE [LARGE SCALE GENOMIC DNA]</scope>
    <source>
        <strain evidence="2">cv. XS01</strain>
    </source>
</reference>
<proteinExistence type="predicted"/>
<sequence length="98" mass="10476">MGRKQFSGEERRRRTAAAAAAAFEERKGGGAWCLGLGLMLKCDMISSKSILNRLGDGFGSGPTGPGPTDEHSVHPHHRDFIVTPIADQIGRIDSVSKT</sequence>
<dbReference type="Proteomes" id="UP000250235">
    <property type="component" value="Unassembled WGS sequence"/>
</dbReference>
<dbReference type="AlphaFoldDB" id="A0A2Z6ZRQ7"/>
<dbReference type="EMBL" id="KV185163">
    <property type="protein sequence ID" value="KZT75837.1"/>
    <property type="molecule type" value="Genomic_DNA"/>
</dbReference>
<evidence type="ECO:0000313" key="1">
    <source>
        <dbReference type="EMBL" id="KZT75837.1"/>
    </source>
</evidence>
<protein>
    <submittedName>
        <fullName evidence="1">Uncharacterized protein</fullName>
    </submittedName>
</protein>
<evidence type="ECO:0000313" key="2">
    <source>
        <dbReference type="Proteomes" id="UP000250235"/>
    </source>
</evidence>
<accession>A0A2Z6ZRQ7</accession>
<keyword evidence="2" id="KW-1185">Reference proteome</keyword>
<organism evidence="1 2">
    <name type="scientific">Dorcoceras hygrometricum</name>
    <dbReference type="NCBI Taxonomy" id="472368"/>
    <lineage>
        <taxon>Eukaryota</taxon>
        <taxon>Viridiplantae</taxon>
        <taxon>Streptophyta</taxon>
        <taxon>Embryophyta</taxon>
        <taxon>Tracheophyta</taxon>
        <taxon>Spermatophyta</taxon>
        <taxon>Magnoliopsida</taxon>
        <taxon>eudicotyledons</taxon>
        <taxon>Gunneridae</taxon>
        <taxon>Pentapetalae</taxon>
        <taxon>asterids</taxon>
        <taxon>lamiids</taxon>
        <taxon>Lamiales</taxon>
        <taxon>Gesneriaceae</taxon>
        <taxon>Didymocarpoideae</taxon>
        <taxon>Trichosporeae</taxon>
        <taxon>Loxocarpinae</taxon>
        <taxon>Dorcoceras</taxon>
    </lineage>
</organism>
<gene>
    <name evidence="1" type="ORF">F511_47137</name>
</gene>